<dbReference type="AlphaFoldDB" id="A0A918QAI7"/>
<keyword evidence="3" id="KW-1185">Reference proteome</keyword>
<dbReference type="PANTHER" id="PTHR34219">
    <property type="entry name" value="IRON-REGULATED INNER MEMBRANE PROTEIN-RELATED"/>
    <property type="match status" value="1"/>
</dbReference>
<organism evidence="2 3">
    <name type="scientific">Asticcacaulis endophyticus</name>
    <dbReference type="NCBI Taxonomy" id="1395890"/>
    <lineage>
        <taxon>Bacteria</taxon>
        <taxon>Pseudomonadati</taxon>
        <taxon>Pseudomonadota</taxon>
        <taxon>Alphaproteobacteria</taxon>
        <taxon>Caulobacterales</taxon>
        <taxon>Caulobacteraceae</taxon>
        <taxon>Asticcacaulis</taxon>
    </lineage>
</organism>
<dbReference type="EMBL" id="BMZB01000004">
    <property type="protein sequence ID" value="GGZ39076.1"/>
    <property type="molecule type" value="Genomic_DNA"/>
</dbReference>
<sequence length="284" mass="31609">MRPYAAGEGGDIDVFVNPYTGQVLGSRTHEDGLGRRHLMNFVYGLHMDLHLGGAMVWFLGLVSLLWVIDHVVAAILSFPSLKKWTASFRVRFRGGGYKRTFDLHRAGGLWLMPITLILAVSGLYFNWYDGFVRTVDAISPTTPRAIFTVPALETPIHDPQVSFGQAMDVVNSVGDQSRIDLMAYNPAKGVYELRLYDPRDIDTYGRRLMVVDGRGGHLISDRHVTEGGAGDVFLAWQYPLHSGKAFGAFGRAVIFVSGLVLTCICVTGLLIWWRKRKARVRAPI</sequence>
<name>A0A918QAI7_9CAUL</name>
<feature type="transmembrane region" description="Helical" evidence="1">
    <location>
        <begin position="55"/>
        <end position="81"/>
    </location>
</feature>
<evidence type="ECO:0000256" key="1">
    <source>
        <dbReference type="SAM" id="Phobius"/>
    </source>
</evidence>
<proteinExistence type="predicted"/>
<evidence type="ECO:0000313" key="3">
    <source>
        <dbReference type="Proteomes" id="UP000662572"/>
    </source>
</evidence>
<reference evidence="2" key="2">
    <citation type="submission" date="2020-09" db="EMBL/GenBank/DDBJ databases">
        <authorList>
            <person name="Sun Q."/>
            <person name="Kim S."/>
        </authorList>
    </citation>
    <scope>NUCLEOTIDE SEQUENCE</scope>
    <source>
        <strain evidence="2">KCTC 32296</strain>
    </source>
</reference>
<dbReference type="PANTHER" id="PTHR34219:SF5">
    <property type="entry name" value="BLR4505 PROTEIN"/>
    <property type="match status" value="1"/>
</dbReference>
<reference evidence="2" key="1">
    <citation type="journal article" date="2014" name="Int. J. Syst. Evol. Microbiol.">
        <title>Complete genome sequence of Corynebacterium casei LMG S-19264T (=DSM 44701T), isolated from a smear-ripened cheese.</title>
        <authorList>
            <consortium name="US DOE Joint Genome Institute (JGI-PGF)"/>
            <person name="Walter F."/>
            <person name="Albersmeier A."/>
            <person name="Kalinowski J."/>
            <person name="Ruckert C."/>
        </authorList>
    </citation>
    <scope>NUCLEOTIDE SEQUENCE</scope>
    <source>
        <strain evidence="2">KCTC 32296</strain>
    </source>
</reference>
<dbReference type="Proteomes" id="UP000662572">
    <property type="component" value="Unassembled WGS sequence"/>
</dbReference>
<feature type="transmembrane region" description="Helical" evidence="1">
    <location>
        <begin position="108"/>
        <end position="127"/>
    </location>
</feature>
<accession>A0A918QAI7</accession>
<gene>
    <name evidence="2" type="ORF">GCM10011273_26850</name>
</gene>
<keyword evidence="1" id="KW-0812">Transmembrane</keyword>
<evidence type="ECO:0000313" key="2">
    <source>
        <dbReference type="EMBL" id="GGZ39076.1"/>
    </source>
</evidence>
<feature type="transmembrane region" description="Helical" evidence="1">
    <location>
        <begin position="248"/>
        <end position="273"/>
    </location>
</feature>
<protein>
    <recommendedName>
        <fullName evidence="4">PepSY-associated TM region</fullName>
    </recommendedName>
</protein>
<comment type="caution">
    <text evidence="2">The sequence shown here is derived from an EMBL/GenBank/DDBJ whole genome shotgun (WGS) entry which is preliminary data.</text>
</comment>
<keyword evidence="1" id="KW-0472">Membrane</keyword>
<evidence type="ECO:0008006" key="4">
    <source>
        <dbReference type="Google" id="ProtNLM"/>
    </source>
</evidence>
<dbReference type="InterPro" id="IPR005625">
    <property type="entry name" value="PepSY-ass_TM"/>
</dbReference>
<dbReference type="Pfam" id="PF03929">
    <property type="entry name" value="PepSY_TM"/>
    <property type="match status" value="1"/>
</dbReference>
<keyword evidence="1" id="KW-1133">Transmembrane helix</keyword>